<protein>
    <recommendedName>
        <fullName evidence="4">Phosphate-selective porin O/P</fullName>
    </recommendedName>
</protein>
<dbReference type="AlphaFoldDB" id="A0A848J2Q9"/>
<evidence type="ECO:0000313" key="3">
    <source>
        <dbReference type="Proteomes" id="UP000559010"/>
    </source>
</evidence>
<keyword evidence="1" id="KW-0732">Signal</keyword>
<feature type="chain" id="PRO_5032296515" description="Phosphate-selective porin O/P" evidence="1">
    <location>
        <begin position="24"/>
        <end position="429"/>
    </location>
</feature>
<dbReference type="EMBL" id="JABBNU010000005">
    <property type="protein sequence ID" value="NMM48774.1"/>
    <property type="molecule type" value="Genomic_DNA"/>
</dbReference>
<organism evidence="2 3">
    <name type="scientific">Marinigracilibium pacificum</name>
    <dbReference type="NCBI Taxonomy" id="2729599"/>
    <lineage>
        <taxon>Bacteria</taxon>
        <taxon>Pseudomonadati</taxon>
        <taxon>Bacteroidota</taxon>
        <taxon>Cytophagia</taxon>
        <taxon>Cytophagales</taxon>
        <taxon>Flammeovirgaceae</taxon>
        <taxon>Marinigracilibium</taxon>
    </lineage>
</organism>
<evidence type="ECO:0000313" key="2">
    <source>
        <dbReference type="EMBL" id="NMM48774.1"/>
    </source>
</evidence>
<comment type="caution">
    <text evidence="2">The sequence shown here is derived from an EMBL/GenBank/DDBJ whole genome shotgun (WGS) entry which is preliminary data.</text>
</comment>
<name>A0A848J2Q9_9BACT</name>
<sequence>MKPLVKISLLVGLMLVSISSAFAQVDFQRDLPNFRYNDKRGLNVFEEPKVDTSNIRGIRVVVGGDFAMQFQGLNQENAFGTGDADDQILADLGTNFNLPTANLNLDVHLYDGLRMHLRTYLSSRHHEEAWVKGGYLQIDELNFIKEGFLENFMDVFRLKIGLDEINYGDAHFRRSDNARVIFNPFVGNYIMDSFTTEAFIEAYVMPGNFIGMIAISNGKLNQNVIVNDNTDNKLSFYGKVGYDNYATDGVRFRITGSWYTNNGTSTGTYLYNGDRAGGRYYGVMQSLDGGSDFEPRFSPRFKQNTSFQINPFLKVGGLEFFGIYENIGNGDDEGNGSFNQYAGELLYRFGGNEDLFIGTRYNYVSGERNEGDPTLEISRFNIGGGWFLTNNVLIKVEYVNQSYSGDGWNGQKYQDASFDGLVFEAGISF</sequence>
<dbReference type="Proteomes" id="UP000559010">
    <property type="component" value="Unassembled WGS sequence"/>
</dbReference>
<reference evidence="2 3" key="1">
    <citation type="submission" date="2020-04" db="EMBL/GenBank/DDBJ databases">
        <title>Flammeovirgaceae bacterium KN852 isolated from deep sea.</title>
        <authorList>
            <person name="Zhang D.-C."/>
        </authorList>
    </citation>
    <scope>NUCLEOTIDE SEQUENCE [LARGE SCALE GENOMIC DNA]</scope>
    <source>
        <strain evidence="2 3">KN852</strain>
    </source>
</reference>
<accession>A0A848J2Q9</accession>
<evidence type="ECO:0000256" key="1">
    <source>
        <dbReference type="SAM" id="SignalP"/>
    </source>
</evidence>
<dbReference type="RefSeq" id="WP_169681020.1">
    <property type="nucleotide sequence ID" value="NZ_JABBNU010000005.1"/>
</dbReference>
<dbReference type="SUPFAM" id="SSF56935">
    <property type="entry name" value="Porins"/>
    <property type="match status" value="1"/>
</dbReference>
<feature type="signal peptide" evidence="1">
    <location>
        <begin position="1"/>
        <end position="23"/>
    </location>
</feature>
<proteinExistence type="predicted"/>
<gene>
    <name evidence="2" type="ORF">HH304_10220</name>
</gene>
<evidence type="ECO:0008006" key="4">
    <source>
        <dbReference type="Google" id="ProtNLM"/>
    </source>
</evidence>
<keyword evidence="3" id="KW-1185">Reference proteome</keyword>